<feature type="transmembrane region" description="Helical" evidence="1">
    <location>
        <begin position="561"/>
        <end position="583"/>
    </location>
</feature>
<feature type="transmembrane region" description="Helical" evidence="1">
    <location>
        <begin position="391"/>
        <end position="412"/>
    </location>
</feature>
<feature type="transmembrane region" description="Helical" evidence="1">
    <location>
        <begin position="536"/>
        <end position="555"/>
    </location>
</feature>
<feature type="transmembrane region" description="Helical" evidence="1">
    <location>
        <begin position="23"/>
        <end position="48"/>
    </location>
</feature>
<feature type="transmembrane region" description="Helical" evidence="1">
    <location>
        <begin position="332"/>
        <end position="357"/>
    </location>
</feature>
<dbReference type="AlphaFoldDB" id="A0A2T2P3Z5"/>
<evidence type="ECO:0000313" key="2">
    <source>
        <dbReference type="EMBL" id="PSN72381.1"/>
    </source>
</evidence>
<feature type="transmembrane region" description="Helical" evidence="1">
    <location>
        <begin position="233"/>
        <end position="254"/>
    </location>
</feature>
<dbReference type="OrthoDB" id="5427664at2759"/>
<protein>
    <submittedName>
        <fullName evidence="2">Uncharacterized protein</fullName>
    </submittedName>
</protein>
<keyword evidence="1" id="KW-0812">Transmembrane</keyword>
<keyword evidence="3" id="KW-1185">Reference proteome</keyword>
<dbReference type="InterPro" id="IPR053018">
    <property type="entry name" value="Elsinochrome_Biosynth-Asso"/>
</dbReference>
<accession>A0A2T2P3Z5</accession>
<reference evidence="2 3" key="1">
    <citation type="journal article" date="2018" name="Front. Microbiol.">
        <title>Genome-Wide Analysis of Corynespora cassiicola Leaf Fall Disease Putative Effectors.</title>
        <authorList>
            <person name="Lopez D."/>
            <person name="Ribeiro S."/>
            <person name="Label P."/>
            <person name="Fumanal B."/>
            <person name="Venisse J.S."/>
            <person name="Kohler A."/>
            <person name="de Oliveira R.R."/>
            <person name="Labutti K."/>
            <person name="Lipzen A."/>
            <person name="Lail K."/>
            <person name="Bauer D."/>
            <person name="Ohm R.A."/>
            <person name="Barry K.W."/>
            <person name="Spatafora J."/>
            <person name="Grigoriev I.V."/>
            <person name="Martin F.M."/>
            <person name="Pujade-Renaud V."/>
        </authorList>
    </citation>
    <scope>NUCLEOTIDE SEQUENCE [LARGE SCALE GENOMIC DNA]</scope>
    <source>
        <strain evidence="2 3">Philippines</strain>
    </source>
</reference>
<sequence length="627" mass="71845">MGSCNSTECDPIDPADFEPNNDIVGSGVLVAFLLSACMTLGGAVYGYLSDSLPAWYLSDMDKAIIDTFASFKNDGILRYLMNQREKNYSNDDNKKFKSPKLDRSQRQEAVTRFVLALSDQQLVTGFAMIIGIATNRCNLAIFEHQFAFALTWCSSTTHLATLDTLQDYFLLHRVLRNWRVLGMIALLGLLIYAFVLQSWLDDPIQKFNAASPFWCPETSVRPSSIWSGFSSRYHYISVVTTAVMLISSYSVKIYRTYNRQHIKFTLLEIFSVRPRLQARNPSLKISSHRYQKILRELRQELFSMRKRTVLERLMNPLEKSRICKKLRKMKELFSWSALIYGNSYLSHSTSVVFMLFYGCSRIATLIKDPGYIRADNELEDIKLWDHEIWDIGQITPLVLLILPIWAASEIYYGKLLRISKGFTNVFAEAIEKKKFASTNVPILSTSQTVTVTPCASSPPTSPTEAVFDNTLKKYNENILEIRKLYYHESRDLDNKCSKATSSIQLREYNVRREILLGRFEQLKATEMCYIRYLKRVLFCMFIISWLLYASSGALLGTQSSYFALAGAGIMVTMIGGKILRFIFEVIESINLANSPYFEQLLQEIPKLVPEDYEDAENTDSLFQVPSF</sequence>
<name>A0A2T2P3Z5_CORCC</name>
<dbReference type="STRING" id="1448308.A0A2T2P3Z5"/>
<keyword evidence="1" id="KW-0472">Membrane</keyword>
<keyword evidence="1" id="KW-1133">Transmembrane helix</keyword>
<evidence type="ECO:0000256" key="1">
    <source>
        <dbReference type="SAM" id="Phobius"/>
    </source>
</evidence>
<proteinExistence type="predicted"/>
<dbReference type="PANTHER" id="PTHR37577">
    <property type="entry name" value="INTEGRAL MEMBRANE PROTEIN"/>
    <property type="match status" value="1"/>
</dbReference>
<feature type="transmembrane region" description="Helical" evidence="1">
    <location>
        <begin position="180"/>
        <end position="200"/>
    </location>
</feature>
<dbReference type="PANTHER" id="PTHR37577:SF1">
    <property type="entry name" value="INTEGRAL MEMBRANE PROTEIN"/>
    <property type="match status" value="1"/>
</dbReference>
<dbReference type="EMBL" id="KZ678130">
    <property type="protein sequence ID" value="PSN72381.1"/>
    <property type="molecule type" value="Genomic_DNA"/>
</dbReference>
<organism evidence="2 3">
    <name type="scientific">Corynespora cassiicola Philippines</name>
    <dbReference type="NCBI Taxonomy" id="1448308"/>
    <lineage>
        <taxon>Eukaryota</taxon>
        <taxon>Fungi</taxon>
        <taxon>Dikarya</taxon>
        <taxon>Ascomycota</taxon>
        <taxon>Pezizomycotina</taxon>
        <taxon>Dothideomycetes</taxon>
        <taxon>Pleosporomycetidae</taxon>
        <taxon>Pleosporales</taxon>
        <taxon>Corynesporascaceae</taxon>
        <taxon>Corynespora</taxon>
    </lineage>
</organism>
<dbReference type="Proteomes" id="UP000240883">
    <property type="component" value="Unassembled WGS sequence"/>
</dbReference>
<gene>
    <name evidence="2" type="ORF">BS50DRAFT_583924</name>
</gene>
<evidence type="ECO:0000313" key="3">
    <source>
        <dbReference type="Proteomes" id="UP000240883"/>
    </source>
</evidence>